<dbReference type="PROSITE" id="PS50043">
    <property type="entry name" value="HTH_LUXR_2"/>
    <property type="match status" value="1"/>
</dbReference>
<evidence type="ECO:0000256" key="2">
    <source>
        <dbReference type="ARBA" id="ARBA00023125"/>
    </source>
</evidence>
<dbReference type="STRING" id="83219.PM02_11010"/>
<comment type="caution">
    <text evidence="4">The sequence shown here is derived from an EMBL/GenBank/DDBJ whole genome shotgun (WGS) entry which is preliminary data.</text>
</comment>
<dbReference type="GO" id="GO:0006355">
    <property type="term" value="P:regulation of DNA-templated transcription"/>
    <property type="evidence" value="ECO:0007669"/>
    <property type="project" value="InterPro"/>
</dbReference>
<dbReference type="PRINTS" id="PR00038">
    <property type="entry name" value="HTHLUXR"/>
</dbReference>
<dbReference type="SMART" id="SM00421">
    <property type="entry name" value="HTH_LUXR"/>
    <property type="match status" value="1"/>
</dbReference>
<dbReference type="Gene3D" id="1.10.10.10">
    <property type="entry name" value="Winged helix-like DNA-binding domain superfamily/Winged helix DNA-binding domain"/>
    <property type="match status" value="1"/>
</dbReference>
<protein>
    <submittedName>
        <fullName evidence="4">LuxR family transcriptional regulator</fullName>
    </submittedName>
</protein>
<organism evidence="4 5">
    <name type="scientific">Sulfitobacter mediterraneus</name>
    <dbReference type="NCBI Taxonomy" id="83219"/>
    <lineage>
        <taxon>Bacteria</taxon>
        <taxon>Pseudomonadati</taxon>
        <taxon>Pseudomonadota</taxon>
        <taxon>Alphaproteobacteria</taxon>
        <taxon>Rhodobacterales</taxon>
        <taxon>Roseobacteraceae</taxon>
        <taxon>Sulfitobacter</taxon>
    </lineage>
</organism>
<keyword evidence="1" id="KW-0805">Transcription regulation</keyword>
<dbReference type="Pfam" id="PF00196">
    <property type="entry name" value="GerE"/>
    <property type="match status" value="1"/>
</dbReference>
<keyword evidence="2" id="KW-0238">DNA-binding</keyword>
<gene>
    <name evidence="4" type="ORF">PM02_11010</name>
</gene>
<proteinExistence type="predicted"/>
<evidence type="ECO:0000256" key="1">
    <source>
        <dbReference type="ARBA" id="ARBA00023015"/>
    </source>
</evidence>
<dbReference type="EMBL" id="JEMU01000008">
    <property type="protein sequence ID" value="KAJ02991.1"/>
    <property type="molecule type" value="Genomic_DNA"/>
</dbReference>
<dbReference type="SUPFAM" id="SSF75516">
    <property type="entry name" value="Pheromone-binding domain of LuxR-like quorum-sensing transcription factors"/>
    <property type="match status" value="1"/>
</dbReference>
<dbReference type="InterPro" id="IPR036693">
    <property type="entry name" value="TF_LuxR_autoind-bd_dom_sf"/>
</dbReference>
<dbReference type="InterPro" id="IPR005143">
    <property type="entry name" value="TF_LuxR_autoind-bd_dom"/>
</dbReference>
<dbReference type="InterPro" id="IPR036388">
    <property type="entry name" value="WH-like_DNA-bd_sf"/>
</dbReference>
<accession>A0A061SMP1</accession>
<dbReference type="InterPro" id="IPR016032">
    <property type="entry name" value="Sig_transdc_resp-reg_C-effctor"/>
</dbReference>
<evidence type="ECO:0000313" key="5">
    <source>
        <dbReference type="Proteomes" id="UP000027337"/>
    </source>
</evidence>
<dbReference type="InterPro" id="IPR000792">
    <property type="entry name" value="Tscrpt_reg_LuxR_C"/>
</dbReference>
<dbReference type="Pfam" id="PF03472">
    <property type="entry name" value="Autoind_bind"/>
    <property type="match status" value="1"/>
</dbReference>
<dbReference type="PROSITE" id="PS00622">
    <property type="entry name" value="HTH_LUXR_1"/>
    <property type="match status" value="1"/>
</dbReference>
<dbReference type="SUPFAM" id="SSF46894">
    <property type="entry name" value="C-terminal effector domain of the bipartite response regulators"/>
    <property type="match status" value="1"/>
</dbReference>
<dbReference type="GO" id="GO:0003677">
    <property type="term" value="F:DNA binding"/>
    <property type="evidence" value="ECO:0007669"/>
    <property type="project" value="UniProtKB-KW"/>
</dbReference>
<keyword evidence="5" id="KW-1185">Reference proteome</keyword>
<dbReference type="eggNOG" id="COG2197">
    <property type="taxonomic scope" value="Bacteria"/>
</dbReference>
<dbReference type="PANTHER" id="PTHR44688">
    <property type="entry name" value="DNA-BINDING TRANSCRIPTIONAL ACTIVATOR DEVR_DOSR"/>
    <property type="match status" value="1"/>
</dbReference>
<keyword evidence="3" id="KW-0804">Transcription</keyword>
<dbReference type="RefSeq" id="WP_037908262.1">
    <property type="nucleotide sequence ID" value="NZ_CP068998.1"/>
</dbReference>
<dbReference type="Gene3D" id="3.30.450.80">
    <property type="entry name" value="Transcription factor LuxR-like, autoinducer-binding domain"/>
    <property type="match status" value="1"/>
</dbReference>
<dbReference type="GeneID" id="72438630"/>
<reference evidence="4 5" key="1">
    <citation type="journal article" date="2014" name="Genome Announc.">
        <title>Draft Genome Sequences of Two Isolates of the Roseobacter Group, Sulfitobacter sp. Strains 3SOLIMAR09 and 1FIGIMAR09, from Harbors of Mallorca Island (Mediterranean Sea).</title>
        <authorList>
            <person name="Mas-Llado M."/>
            <person name="Pina-Villalonga J.M."/>
            <person name="Brunet-Galmes I."/>
            <person name="Nogales B."/>
            <person name="Bosch R."/>
        </authorList>
    </citation>
    <scope>NUCLEOTIDE SEQUENCE [LARGE SCALE GENOMIC DNA]</scope>
    <source>
        <strain evidence="4 5">1FIGIMAR09</strain>
    </source>
</reference>
<evidence type="ECO:0000256" key="3">
    <source>
        <dbReference type="ARBA" id="ARBA00023163"/>
    </source>
</evidence>
<dbReference type="CDD" id="cd06170">
    <property type="entry name" value="LuxR_C_like"/>
    <property type="match status" value="1"/>
</dbReference>
<name>A0A061SMP1_9RHOB</name>
<dbReference type="PANTHER" id="PTHR44688:SF16">
    <property type="entry name" value="DNA-BINDING TRANSCRIPTIONAL ACTIVATOR DEVR_DOSR"/>
    <property type="match status" value="1"/>
</dbReference>
<dbReference type="AlphaFoldDB" id="A0A061SMP1"/>
<sequence>MTDVPPLKDFVTDCEAANHLADLWRLSVRFFESRGIAMVSYHSDTEVENGEIGMVGNSGILQSGYPEEWVCQYIDGKLSYLDPMPELAAKIGRPFYWSDINDLANLSDGQQRYMALRAASDLGDGLAMQVYGPNARNALVCLGFGAGTPRLTAEAIFELQCAAQMAHLRYCAISGEQDRAKVDLSPRELEVLRWIARGKSNSVIAEILGISRHTVDTMTRRMFDKLGVNDRTTAAVRGLGSGLLQLRRKQVV</sequence>
<dbReference type="Proteomes" id="UP000027337">
    <property type="component" value="Unassembled WGS sequence"/>
</dbReference>
<evidence type="ECO:0000313" key="4">
    <source>
        <dbReference type="EMBL" id="KAJ02991.1"/>
    </source>
</evidence>